<accession>M1AVX7</accession>
<dbReference type="Proteomes" id="UP000011115">
    <property type="component" value="Unassembled WGS sequence"/>
</dbReference>
<dbReference type="Gramene" id="PGSC0003DMT400031614">
    <property type="protein sequence ID" value="PGSC0003DMT400031614"/>
    <property type="gene ID" value="PGSC0003DMG400012127"/>
</dbReference>
<reference evidence="2" key="1">
    <citation type="journal article" date="2011" name="Nature">
        <title>Genome sequence and analysis of the tuber crop potato.</title>
        <authorList>
            <consortium name="The Potato Genome Sequencing Consortium"/>
        </authorList>
    </citation>
    <scope>NUCLEOTIDE SEQUENCE [LARGE SCALE GENOMIC DNA]</scope>
    <source>
        <strain evidence="2">cv. DM1-3 516 R44</strain>
    </source>
</reference>
<reference evidence="1" key="2">
    <citation type="submission" date="2015-06" db="UniProtKB">
        <authorList>
            <consortium name="EnsemblPlants"/>
        </authorList>
    </citation>
    <scope>IDENTIFICATION</scope>
    <source>
        <strain evidence="1">DM1-3 516 R44</strain>
    </source>
</reference>
<proteinExistence type="predicted"/>
<dbReference type="EnsemblPlants" id="PGSC0003DMT400031614">
    <property type="protein sequence ID" value="PGSC0003DMT400031614"/>
    <property type="gene ID" value="PGSC0003DMG400012127"/>
</dbReference>
<evidence type="ECO:0000313" key="2">
    <source>
        <dbReference type="Proteomes" id="UP000011115"/>
    </source>
</evidence>
<dbReference type="ExpressionAtlas" id="M1AVX7">
    <property type="expression patterns" value="baseline"/>
</dbReference>
<keyword evidence="2" id="KW-1185">Reference proteome</keyword>
<organism evidence="1 2">
    <name type="scientific">Solanum tuberosum</name>
    <name type="common">Potato</name>
    <dbReference type="NCBI Taxonomy" id="4113"/>
    <lineage>
        <taxon>Eukaryota</taxon>
        <taxon>Viridiplantae</taxon>
        <taxon>Streptophyta</taxon>
        <taxon>Embryophyta</taxon>
        <taxon>Tracheophyta</taxon>
        <taxon>Spermatophyta</taxon>
        <taxon>Magnoliopsida</taxon>
        <taxon>eudicotyledons</taxon>
        <taxon>Gunneridae</taxon>
        <taxon>Pentapetalae</taxon>
        <taxon>asterids</taxon>
        <taxon>lamiids</taxon>
        <taxon>Solanales</taxon>
        <taxon>Solanaceae</taxon>
        <taxon>Solanoideae</taxon>
        <taxon>Solaneae</taxon>
        <taxon>Solanum</taxon>
    </lineage>
</organism>
<dbReference type="HOGENOM" id="CLU_3036198_0_0_1"/>
<name>M1AVX7_SOLTU</name>
<dbReference type="AlphaFoldDB" id="M1AVX7"/>
<protein>
    <submittedName>
        <fullName evidence="1">N-acetylglucosaminyl-phosphatidylinositol</fullName>
    </submittedName>
</protein>
<sequence>MVEELGMSPLMVLGNPYLELAFWDELEPKSISICGFTYGRIYDKKVAGSWFGVQF</sequence>
<evidence type="ECO:0000313" key="1">
    <source>
        <dbReference type="EnsemblPlants" id="PGSC0003DMT400031614"/>
    </source>
</evidence>